<dbReference type="AlphaFoldDB" id="A0A3M9YHM6"/>
<dbReference type="GO" id="GO:0005783">
    <property type="term" value="C:endoplasmic reticulum"/>
    <property type="evidence" value="ECO:0007669"/>
    <property type="project" value="TreeGrafter"/>
</dbReference>
<keyword evidence="4" id="KW-1185">Reference proteome</keyword>
<keyword evidence="1" id="KW-0472">Membrane</keyword>
<dbReference type="RefSeq" id="XP_028498231.1">
    <property type="nucleotide sequence ID" value="XM_028634529.1"/>
</dbReference>
<proteinExistence type="predicted"/>
<dbReference type="Proteomes" id="UP000267145">
    <property type="component" value="Unassembled WGS sequence"/>
</dbReference>
<dbReference type="InterPro" id="IPR053065">
    <property type="entry name" value="Archenteron_Induction-Rel"/>
</dbReference>
<gene>
    <name evidence="3" type="ORF">D7B24_000268</name>
</gene>
<keyword evidence="1" id="KW-0812">Transmembrane</keyword>
<reference evidence="3 4" key="1">
    <citation type="submission" date="2018-10" db="EMBL/GenBank/DDBJ databases">
        <title>Genome sequence of Verticillium nonalfalfae VnAa140.</title>
        <authorList>
            <person name="Stajich J.E."/>
            <person name="Kasson M.T."/>
        </authorList>
    </citation>
    <scope>NUCLEOTIDE SEQUENCE [LARGE SCALE GENOMIC DNA]</scope>
    <source>
        <strain evidence="3 4">VnAa140</strain>
    </source>
</reference>
<keyword evidence="1" id="KW-1133">Transmembrane helix</keyword>
<dbReference type="GeneID" id="39603957"/>
<dbReference type="PANTHER" id="PTHR36853:SF1">
    <property type="entry name" value="DUF3844 DOMAIN-CONTAINING PROTEIN"/>
    <property type="match status" value="1"/>
</dbReference>
<dbReference type="Pfam" id="PF12955">
    <property type="entry name" value="Vps3844_C"/>
    <property type="match status" value="1"/>
</dbReference>
<evidence type="ECO:0000313" key="4">
    <source>
        <dbReference type="Proteomes" id="UP000267145"/>
    </source>
</evidence>
<sequence>MLNFTALHHVGGRMDPGLIGSHTLCCLHRMKADTERSLRGNMIPVDTSISQHADSTSIKAAKQPAHPSLSSSFNPNRFKMKFSLGVAAALAGFTSALQPADVYILQSKQASTSETPSLPRQIARLILLQRLAPEAWTDSLNDIPEDVTTETAVSYINQFGKSPQPLFDNKATSEPSQLLVMLEGISTEDAKTLKKTLKGSSPAFEVNDAPSSVANHNLAKSDMASAGVGATNCDFVRAINPFEEECWSGKSSVAVFDVRKDTTILASLADNISRLQKLAQSGEMETTLVLLPETSRISSLNAWSTKPQSLRRRQVAEEVMTEADEPAPTTAATEVEAADMPLASFVRGRDLPSCFASADSCQNSTGNCSGHGKCVNKYAREDGSDAGTCFYCQCESSRPKNGSVTHWAGATCGKVDVSAPFWLFTGFTILMVGILTFSIGLLYSIGEEKLPGVIGAGVSKSK</sequence>
<dbReference type="PANTHER" id="PTHR36853">
    <property type="entry name" value="EXPRESSED PROTEIN"/>
    <property type="match status" value="1"/>
</dbReference>
<organism evidence="3 4">
    <name type="scientific">Verticillium nonalfalfae</name>
    <dbReference type="NCBI Taxonomy" id="1051616"/>
    <lineage>
        <taxon>Eukaryota</taxon>
        <taxon>Fungi</taxon>
        <taxon>Dikarya</taxon>
        <taxon>Ascomycota</taxon>
        <taxon>Pezizomycotina</taxon>
        <taxon>Sordariomycetes</taxon>
        <taxon>Hypocreomycetidae</taxon>
        <taxon>Glomerellales</taxon>
        <taxon>Plectosphaerellaceae</taxon>
        <taxon>Verticillium</taxon>
    </lineage>
</organism>
<feature type="domain" description="Vacuolar sorting protein Vps3844 C-terminal" evidence="2">
    <location>
        <begin position="354"/>
        <end position="456"/>
    </location>
</feature>
<comment type="caution">
    <text evidence="3">The sequence shown here is derived from an EMBL/GenBank/DDBJ whole genome shotgun (WGS) entry which is preliminary data.</text>
</comment>
<evidence type="ECO:0000259" key="2">
    <source>
        <dbReference type="Pfam" id="PF12955"/>
    </source>
</evidence>
<dbReference type="InterPro" id="IPR024382">
    <property type="entry name" value="Vps3844_C"/>
</dbReference>
<dbReference type="STRING" id="1051616.A0A3M9YHM6"/>
<feature type="transmembrane region" description="Helical" evidence="1">
    <location>
        <begin position="421"/>
        <end position="443"/>
    </location>
</feature>
<accession>A0A3M9YHM6</accession>
<evidence type="ECO:0000256" key="1">
    <source>
        <dbReference type="SAM" id="Phobius"/>
    </source>
</evidence>
<evidence type="ECO:0000313" key="3">
    <source>
        <dbReference type="EMBL" id="RNJ60073.1"/>
    </source>
</evidence>
<name>A0A3M9YHM6_9PEZI</name>
<dbReference type="EMBL" id="RBVV01000010">
    <property type="protein sequence ID" value="RNJ60073.1"/>
    <property type="molecule type" value="Genomic_DNA"/>
</dbReference>
<protein>
    <recommendedName>
        <fullName evidence="2">Vacuolar sorting protein Vps3844 C-terminal domain-containing protein</fullName>
    </recommendedName>
</protein>